<accession>A0AAD7EQI9</accession>
<gene>
    <name evidence="2" type="ORF">DFH08DRAFT_1002111</name>
</gene>
<dbReference type="Proteomes" id="UP001218218">
    <property type="component" value="Unassembled WGS sequence"/>
</dbReference>
<dbReference type="EMBL" id="JARIHO010000019">
    <property type="protein sequence ID" value="KAJ7347347.1"/>
    <property type="molecule type" value="Genomic_DNA"/>
</dbReference>
<evidence type="ECO:0000256" key="1">
    <source>
        <dbReference type="SAM" id="MobiDB-lite"/>
    </source>
</evidence>
<organism evidence="2 3">
    <name type="scientific">Mycena albidolilacea</name>
    <dbReference type="NCBI Taxonomy" id="1033008"/>
    <lineage>
        <taxon>Eukaryota</taxon>
        <taxon>Fungi</taxon>
        <taxon>Dikarya</taxon>
        <taxon>Basidiomycota</taxon>
        <taxon>Agaricomycotina</taxon>
        <taxon>Agaricomycetes</taxon>
        <taxon>Agaricomycetidae</taxon>
        <taxon>Agaricales</taxon>
        <taxon>Marasmiineae</taxon>
        <taxon>Mycenaceae</taxon>
        <taxon>Mycena</taxon>
    </lineage>
</organism>
<name>A0AAD7EQI9_9AGAR</name>
<feature type="compositionally biased region" description="Polar residues" evidence="1">
    <location>
        <begin position="131"/>
        <end position="141"/>
    </location>
</feature>
<evidence type="ECO:0000313" key="2">
    <source>
        <dbReference type="EMBL" id="KAJ7347347.1"/>
    </source>
</evidence>
<comment type="caution">
    <text evidence="2">The sequence shown here is derived from an EMBL/GenBank/DDBJ whole genome shotgun (WGS) entry which is preliminary data.</text>
</comment>
<dbReference type="AlphaFoldDB" id="A0AAD7EQI9"/>
<proteinExistence type="predicted"/>
<keyword evidence="3" id="KW-1185">Reference proteome</keyword>
<feature type="region of interest" description="Disordered" evidence="1">
    <location>
        <begin position="124"/>
        <end position="149"/>
    </location>
</feature>
<sequence length="307" mass="33292">MPSDVEYLPKVVVFNAFFGSIINPIDSPPRFWLVVWKSSASSELLHCSTTSMHLLGTVAIGTSSFSHEVVSRIKSYGDSGERVRNLDELWPPFIPLRIGGAAHHLVPHLLFPHCGAGGSMMNTRGRDGTSDVRTANESPRSTGKCGGTERRKGATALIIRICRGTTFPWRAKEVRRQRKNGSAKTALHFPQRGAMTEMSGVGCSEQAGRLRRGGKGEVWRGLQGARTLETQGAVQDVLPAKLRSQAAQCTHLIANRRRGSLVVTLPPASHAAAPAQRLSASALTSAQPPMYGEMFEAYLTAANVPRW</sequence>
<reference evidence="2" key="1">
    <citation type="submission" date="2023-03" db="EMBL/GenBank/DDBJ databases">
        <title>Massive genome expansion in bonnet fungi (Mycena s.s.) driven by repeated elements and novel gene families across ecological guilds.</title>
        <authorList>
            <consortium name="Lawrence Berkeley National Laboratory"/>
            <person name="Harder C.B."/>
            <person name="Miyauchi S."/>
            <person name="Viragh M."/>
            <person name="Kuo A."/>
            <person name="Thoen E."/>
            <person name="Andreopoulos B."/>
            <person name="Lu D."/>
            <person name="Skrede I."/>
            <person name="Drula E."/>
            <person name="Henrissat B."/>
            <person name="Morin E."/>
            <person name="Kohler A."/>
            <person name="Barry K."/>
            <person name="LaButti K."/>
            <person name="Morin E."/>
            <person name="Salamov A."/>
            <person name="Lipzen A."/>
            <person name="Mereny Z."/>
            <person name="Hegedus B."/>
            <person name="Baldrian P."/>
            <person name="Stursova M."/>
            <person name="Weitz H."/>
            <person name="Taylor A."/>
            <person name="Grigoriev I.V."/>
            <person name="Nagy L.G."/>
            <person name="Martin F."/>
            <person name="Kauserud H."/>
        </authorList>
    </citation>
    <scope>NUCLEOTIDE SEQUENCE</scope>
    <source>
        <strain evidence="2">CBHHK002</strain>
    </source>
</reference>
<evidence type="ECO:0000313" key="3">
    <source>
        <dbReference type="Proteomes" id="UP001218218"/>
    </source>
</evidence>
<protein>
    <submittedName>
        <fullName evidence="2">Uncharacterized protein</fullName>
    </submittedName>
</protein>